<keyword evidence="4 8" id="KW-0547">Nucleotide-binding</keyword>
<evidence type="ECO:0000256" key="1">
    <source>
        <dbReference type="ARBA" id="ARBA00009018"/>
    </source>
</evidence>
<dbReference type="AlphaFoldDB" id="A0A8J6I1C7"/>
<dbReference type="Gene3D" id="3.40.50.300">
    <property type="entry name" value="P-loop containing nucleotide triphosphate hydrolases"/>
    <property type="match status" value="1"/>
</dbReference>
<evidence type="ECO:0000313" key="11">
    <source>
        <dbReference type="Proteomes" id="UP000657177"/>
    </source>
</evidence>
<dbReference type="InterPro" id="IPR001977">
    <property type="entry name" value="Depp_CoAkinase"/>
</dbReference>
<dbReference type="EMBL" id="JAAKDE010000009">
    <property type="protein sequence ID" value="MBA2132894.1"/>
    <property type="molecule type" value="Genomic_DNA"/>
</dbReference>
<gene>
    <name evidence="8" type="primary">coaE</name>
    <name evidence="10" type="ORF">G5B42_04975</name>
</gene>
<dbReference type="EC" id="2.7.1.24" evidence="8 9"/>
<sequence length="211" mass="22873">MATGFVIGLTGGLGTGKTTVARILQELGLTVISADQIGHQLLEPGTAVYERVKEFFGPEILDAAGQIDRRALGRIVFRDPEKRGRLNDLTHPAIIARIKAEVDRLKQAGKDVVVEVPLLFEAGLAAKAEIGFDEIWVVAASPAVQLARVQTRDGLGEEEARRRIGVQMPLEMKIARADVVVYNDGNETELKEKVKAIFAARKQAHISSADA</sequence>
<keyword evidence="11" id="KW-1185">Reference proteome</keyword>
<organism evidence="10 11">
    <name type="scientific">Capillibacterium thermochitinicola</name>
    <dbReference type="NCBI Taxonomy" id="2699427"/>
    <lineage>
        <taxon>Bacteria</taxon>
        <taxon>Bacillati</taxon>
        <taxon>Bacillota</taxon>
        <taxon>Capillibacterium</taxon>
    </lineage>
</organism>
<comment type="function">
    <text evidence="8">Catalyzes the phosphorylation of the 3'-hydroxyl group of dephosphocoenzyme A to form coenzyme A.</text>
</comment>
<dbReference type="NCBIfam" id="TIGR00152">
    <property type="entry name" value="dephospho-CoA kinase"/>
    <property type="match status" value="1"/>
</dbReference>
<accession>A0A8J6I1C7</accession>
<dbReference type="PROSITE" id="PS51219">
    <property type="entry name" value="DPCK"/>
    <property type="match status" value="1"/>
</dbReference>
<proteinExistence type="inferred from homology"/>
<dbReference type="HAMAP" id="MF_00376">
    <property type="entry name" value="Dephospho_CoA_kinase"/>
    <property type="match status" value="1"/>
</dbReference>
<dbReference type="PANTHER" id="PTHR10695">
    <property type="entry name" value="DEPHOSPHO-COA KINASE-RELATED"/>
    <property type="match status" value="1"/>
</dbReference>
<evidence type="ECO:0000256" key="2">
    <source>
        <dbReference type="ARBA" id="ARBA00022490"/>
    </source>
</evidence>
<evidence type="ECO:0000256" key="5">
    <source>
        <dbReference type="ARBA" id="ARBA00022777"/>
    </source>
</evidence>
<reference evidence="10" key="1">
    <citation type="submission" date="2020-06" db="EMBL/GenBank/DDBJ databases">
        <title>Novel chitinolytic bacterium.</title>
        <authorList>
            <person name="Ungkulpasvich U."/>
            <person name="Kosugi A."/>
            <person name="Uke A."/>
        </authorList>
    </citation>
    <scope>NUCLEOTIDE SEQUENCE</scope>
    <source>
        <strain evidence="10">UUS1-1</strain>
    </source>
</reference>
<evidence type="ECO:0000256" key="4">
    <source>
        <dbReference type="ARBA" id="ARBA00022741"/>
    </source>
</evidence>
<dbReference type="Proteomes" id="UP000657177">
    <property type="component" value="Unassembled WGS sequence"/>
</dbReference>
<name>A0A8J6I1C7_9FIRM</name>
<dbReference type="CDD" id="cd02022">
    <property type="entry name" value="DPCK"/>
    <property type="match status" value="1"/>
</dbReference>
<evidence type="ECO:0000256" key="8">
    <source>
        <dbReference type="HAMAP-Rule" id="MF_00376"/>
    </source>
</evidence>
<dbReference type="GO" id="GO:0005524">
    <property type="term" value="F:ATP binding"/>
    <property type="evidence" value="ECO:0007669"/>
    <property type="project" value="UniProtKB-UniRule"/>
</dbReference>
<evidence type="ECO:0000256" key="7">
    <source>
        <dbReference type="ARBA" id="ARBA00022993"/>
    </source>
</evidence>
<feature type="binding site" evidence="8">
    <location>
        <begin position="14"/>
        <end position="19"/>
    </location>
    <ligand>
        <name>ATP</name>
        <dbReference type="ChEBI" id="CHEBI:30616"/>
    </ligand>
</feature>
<comment type="catalytic activity">
    <reaction evidence="8">
        <text>3'-dephospho-CoA + ATP = ADP + CoA + H(+)</text>
        <dbReference type="Rhea" id="RHEA:18245"/>
        <dbReference type="ChEBI" id="CHEBI:15378"/>
        <dbReference type="ChEBI" id="CHEBI:30616"/>
        <dbReference type="ChEBI" id="CHEBI:57287"/>
        <dbReference type="ChEBI" id="CHEBI:57328"/>
        <dbReference type="ChEBI" id="CHEBI:456216"/>
        <dbReference type="EC" id="2.7.1.24"/>
    </reaction>
</comment>
<evidence type="ECO:0000256" key="9">
    <source>
        <dbReference type="NCBIfam" id="TIGR00152"/>
    </source>
</evidence>
<dbReference type="PANTHER" id="PTHR10695:SF46">
    <property type="entry name" value="BIFUNCTIONAL COENZYME A SYNTHASE-RELATED"/>
    <property type="match status" value="1"/>
</dbReference>
<evidence type="ECO:0000256" key="6">
    <source>
        <dbReference type="ARBA" id="ARBA00022840"/>
    </source>
</evidence>
<evidence type="ECO:0000313" key="10">
    <source>
        <dbReference type="EMBL" id="MBA2132894.1"/>
    </source>
</evidence>
<dbReference type="FunFam" id="3.40.50.300:FF:000991">
    <property type="entry name" value="Dephospho-CoA kinase"/>
    <property type="match status" value="1"/>
</dbReference>
<evidence type="ECO:0000256" key="3">
    <source>
        <dbReference type="ARBA" id="ARBA00022679"/>
    </source>
</evidence>
<protein>
    <recommendedName>
        <fullName evidence="8 9">Dephospho-CoA kinase</fullName>
        <ecNumber evidence="8 9">2.7.1.24</ecNumber>
    </recommendedName>
    <alternativeName>
        <fullName evidence="8">Dephosphocoenzyme A kinase</fullName>
    </alternativeName>
</protein>
<comment type="subcellular location">
    <subcellularLocation>
        <location evidence="8">Cytoplasm</location>
    </subcellularLocation>
</comment>
<keyword evidence="2 8" id="KW-0963">Cytoplasm</keyword>
<dbReference type="InterPro" id="IPR027417">
    <property type="entry name" value="P-loop_NTPase"/>
</dbReference>
<dbReference type="GO" id="GO:0005737">
    <property type="term" value="C:cytoplasm"/>
    <property type="evidence" value="ECO:0007669"/>
    <property type="project" value="UniProtKB-SubCell"/>
</dbReference>
<dbReference type="SUPFAM" id="SSF52540">
    <property type="entry name" value="P-loop containing nucleoside triphosphate hydrolases"/>
    <property type="match status" value="1"/>
</dbReference>
<keyword evidence="3 8" id="KW-0808">Transferase</keyword>
<dbReference type="UniPathway" id="UPA00241">
    <property type="reaction ID" value="UER00356"/>
</dbReference>
<comment type="caution">
    <text evidence="10">The sequence shown here is derived from an EMBL/GenBank/DDBJ whole genome shotgun (WGS) entry which is preliminary data.</text>
</comment>
<comment type="pathway">
    <text evidence="8">Cofactor biosynthesis; coenzyme A biosynthesis; CoA from (R)-pantothenate: step 5/5.</text>
</comment>
<keyword evidence="7 8" id="KW-0173">Coenzyme A biosynthesis</keyword>
<comment type="similarity">
    <text evidence="1 8">Belongs to the CoaE family.</text>
</comment>
<keyword evidence="6 8" id="KW-0067">ATP-binding</keyword>
<dbReference type="RefSeq" id="WP_181339350.1">
    <property type="nucleotide sequence ID" value="NZ_JAAKDE010000009.1"/>
</dbReference>
<dbReference type="GO" id="GO:0004140">
    <property type="term" value="F:dephospho-CoA kinase activity"/>
    <property type="evidence" value="ECO:0007669"/>
    <property type="project" value="UniProtKB-UniRule"/>
</dbReference>
<dbReference type="Pfam" id="PF01121">
    <property type="entry name" value="CoaE"/>
    <property type="match status" value="1"/>
</dbReference>
<dbReference type="GO" id="GO:0015937">
    <property type="term" value="P:coenzyme A biosynthetic process"/>
    <property type="evidence" value="ECO:0007669"/>
    <property type="project" value="UniProtKB-UniRule"/>
</dbReference>
<keyword evidence="5 8" id="KW-0418">Kinase</keyword>